<sequence length="121" mass="13526">MDWTVMVLGNCISYACGAWGVKLNSNVIKVLLTTQRMFTLMICRAYQTISSDSLLVLAGLEPVDLVIAREAAFTNVISFGASTHCFGRSWELFYEVPPSSLLHSAHKSIPISLEENWRRDN</sequence>
<dbReference type="EMBL" id="BGPR01051538">
    <property type="protein sequence ID" value="GBO28465.1"/>
    <property type="molecule type" value="Genomic_DNA"/>
</dbReference>
<protein>
    <submittedName>
        <fullName evidence="1">Uncharacterized protein</fullName>
    </submittedName>
</protein>
<dbReference type="AlphaFoldDB" id="A0A4Y2VU96"/>
<dbReference type="Proteomes" id="UP000499080">
    <property type="component" value="Unassembled WGS sequence"/>
</dbReference>
<comment type="caution">
    <text evidence="1">The sequence shown here is derived from an EMBL/GenBank/DDBJ whole genome shotgun (WGS) entry which is preliminary data.</text>
</comment>
<name>A0A4Y2VU96_ARAVE</name>
<reference evidence="1 2" key="1">
    <citation type="journal article" date="2019" name="Sci. Rep.">
        <title>Orb-weaving spider Araneus ventricosus genome elucidates the spidroin gene catalogue.</title>
        <authorList>
            <person name="Kono N."/>
            <person name="Nakamura H."/>
            <person name="Ohtoshi R."/>
            <person name="Moran D.A.P."/>
            <person name="Shinohara A."/>
            <person name="Yoshida Y."/>
            <person name="Fujiwara M."/>
            <person name="Mori M."/>
            <person name="Tomita M."/>
            <person name="Arakawa K."/>
        </authorList>
    </citation>
    <scope>NUCLEOTIDE SEQUENCE [LARGE SCALE GENOMIC DNA]</scope>
</reference>
<proteinExistence type="predicted"/>
<organism evidence="1 2">
    <name type="scientific">Araneus ventricosus</name>
    <name type="common">Orbweaver spider</name>
    <name type="synonym">Epeira ventricosa</name>
    <dbReference type="NCBI Taxonomy" id="182803"/>
    <lineage>
        <taxon>Eukaryota</taxon>
        <taxon>Metazoa</taxon>
        <taxon>Ecdysozoa</taxon>
        <taxon>Arthropoda</taxon>
        <taxon>Chelicerata</taxon>
        <taxon>Arachnida</taxon>
        <taxon>Araneae</taxon>
        <taxon>Araneomorphae</taxon>
        <taxon>Entelegynae</taxon>
        <taxon>Araneoidea</taxon>
        <taxon>Araneidae</taxon>
        <taxon>Araneus</taxon>
    </lineage>
</organism>
<evidence type="ECO:0000313" key="1">
    <source>
        <dbReference type="EMBL" id="GBO28465.1"/>
    </source>
</evidence>
<evidence type="ECO:0000313" key="2">
    <source>
        <dbReference type="Proteomes" id="UP000499080"/>
    </source>
</evidence>
<keyword evidence="2" id="KW-1185">Reference proteome</keyword>
<accession>A0A4Y2VU96</accession>
<dbReference type="OrthoDB" id="411823at2759"/>
<gene>
    <name evidence="1" type="ORF">AVEN_236371_1</name>
</gene>